<sequence>MIDNVFTIIHCKNGLEKTPEYWQKADFEEKFKELTDRVIQHKHFTPTARMKIIRKMSFLIKASTTIEQLLALSDKLRDKFNIDCFQIAIDRTDSMAHMLFGFIDENGSSIYFNWLNEIRISVMILNELNLPRPKSVQMWLRYFLAYSFEHDHEIFQKQLAALEHGEIDKINLPFMRDVLHYAEAMCKGQLK</sequence>
<evidence type="ECO:0000313" key="1">
    <source>
        <dbReference type="EMBL" id="RGS02036.1"/>
    </source>
</evidence>
<reference evidence="1 2" key="1">
    <citation type="submission" date="2018-08" db="EMBL/GenBank/DDBJ databases">
        <title>A genome reference for cultivated species of the human gut microbiota.</title>
        <authorList>
            <person name="Zou Y."/>
            <person name="Xue W."/>
            <person name="Luo G."/>
        </authorList>
    </citation>
    <scope>NUCLEOTIDE SEQUENCE [LARGE SCALE GENOMIC DNA]</scope>
    <source>
        <strain evidence="1 2">AF24-16AC</strain>
    </source>
</reference>
<comment type="caution">
    <text evidence="1">The sequence shown here is derived from an EMBL/GenBank/DDBJ whole genome shotgun (WGS) entry which is preliminary data.</text>
</comment>
<dbReference type="EMBL" id="QRUY01000060">
    <property type="protein sequence ID" value="RGS02036.1"/>
    <property type="molecule type" value="Genomic_DNA"/>
</dbReference>
<proteinExistence type="predicted"/>
<name>A0A412H1I0_9BACT</name>
<evidence type="ECO:0000313" key="2">
    <source>
        <dbReference type="Proteomes" id="UP000285750"/>
    </source>
</evidence>
<dbReference type="RefSeq" id="WP_106812158.1">
    <property type="nucleotide sequence ID" value="NZ_QRUT01000052.1"/>
</dbReference>
<dbReference type="AlphaFoldDB" id="A0A412H1I0"/>
<dbReference type="Proteomes" id="UP000285750">
    <property type="component" value="Unassembled WGS sequence"/>
</dbReference>
<accession>A0A412H1I0</accession>
<protein>
    <submittedName>
        <fullName evidence="1">Uncharacterized protein</fullName>
    </submittedName>
</protein>
<organism evidence="1 2">
    <name type="scientific">Phocaeicola plebeius</name>
    <dbReference type="NCBI Taxonomy" id="310297"/>
    <lineage>
        <taxon>Bacteria</taxon>
        <taxon>Pseudomonadati</taxon>
        <taxon>Bacteroidota</taxon>
        <taxon>Bacteroidia</taxon>
        <taxon>Bacteroidales</taxon>
        <taxon>Bacteroidaceae</taxon>
        <taxon>Phocaeicola</taxon>
    </lineage>
</organism>
<gene>
    <name evidence="1" type="ORF">DWY14_16605</name>
</gene>